<protein>
    <submittedName>
        <fullName evidence="1">Uncharacterized protein</fullName>
    </submittedName>
</protein>
<evidence type="ECO:0000313" key="1">
    <source>
        <dbReference type="EMBL" id="RXI05067.1"/>
    </source>
</evidence>
<keyword evidence="2" id="KW-1185">Reference proteome</keyword>
<gene>
    <name evidence="1" type="ORF">DVH24_006324</name>
</gene>
<accession>A0A498KCI7</accession>
<evidence type="ECO:0000313" key="2">
    <source>
        <dbReference type="Proteomes" id="UP000290289"/>
    </source>
</evidence>
<comment type="caution">
    <text evidence="1">The sequence shown here is derived from an EMBL/GenBank/DDBJ whole genome shotgun (WGS) entry which is preliminary data.</text>
</comment>
<organism evidence="1 2">
    <name type="scientific">Malus domestica</name>
    <name type="common">Apple</name>
    <name type="synonym">Pyrus malus</name>
    <dbReference type="NCBI Taxonomy" id="3750"/>
    <lineage>
        <taxon>Eukaryota</taxon>
        <taxon>Viridiplantae</taxon>
        <taxon>Streptophyta</taxon>
        <taxon>Embryophyta</taxon>
        <taxon>Tracheophyta</taxon>
        <taxon>Spermatophyta</taxon>
        <taxon>Magnoliopsida</taxon>
        <taxon>eudicotyledons</taxon>
        <taxon>Gunneridae</taxon>
        <taxon>Pentapetalae</taxon>
        <taxon>rosids</taxon>
        <taxon>fabids</taxon>
        <taxon>Rosales</taxon>
        <taxon>Rosaceae</taxon>
        <taxon>Amygdaloideae</taxon>
        <taxon>Maleae</taxon>
        <taxon>Malus</taxon>
    </lineage>
</organism>
<dbReference type="AlphaFoldDB" id="A0A498KCI7"/>
<proteinExistence type="predicted"/>
<sequence length="143" mass="16283">MSSTPTQTSLATVKRRRHDYSLGLNHLIQHFRECDVTYALGLHIRVSEDEATLAQPQKESLKDSRKRDKKALYLIYQALDDNGFEKVSCATSAKQAWEKLQTSYKGAEQVKKVHLQVLRGEFESLQMKGSESITKRKVANKGE</sequence>
<dbReference type="Proteomes" id="UP000290289">
    <property type="component" value="Chromosome 2"/>
</dbReference>
<name>A0A498KCI7_MALDO</name>
<dbReference type="EMBL" id="RDQH01000328">
    <property type="protein sequence ID" value="RXI05067.1"/>
    <property type="molecule type" value="Genomic_DNA"/>
</dbReference>
<dbReference type="PANTHER" id="PTHR35317">
    <property type="entry name" value="OS04G0629600 PROTEIN"/>
    <property type="match status" value="1"/>
</dbReference>
<dbReference type="PANTHER" id="PTHR35317:SF28">
    <property type="entry name" value="ZINC FINGER, CCHC-TYPE, RIBONUCLEASE H-LIKE DOMAIN, GAG-PRE-INTEGRASE DOMAIN PROTEIN-RELATED"/>
    <property type="match status" value="1"/>
</dbReference>
<dbReference type="Pfam" id="PF14223">
    <property type="entry name" value="Retrotran_gag_2"/>
    <property type="match status" value="1"/>
</dbReference>
<reference evidence="1 2" key="1">
    <citation type="submission" date="2018-10" db="EMBL/GenBank/DDBJ databases">
        <title>A high-quality apple genome assembly.</title>
        <authorList>
            <person name="Hu J."/>
        </authorList>
    </citation>
    <scope>NUCLEOTIDE SEQUENCE [LARGE SCALE GENOMIC DNA]</scope>
    <source>
        <strain evidence="2">cv. HFTH1</strain>
        <tissue evidence="1">Young leaf</tissue>
    </source>
</reference>